<feature type="non-terminal residue" evidence="3">
    <location>
        <position position="93"/>
    </location>
</feature>
<keyword evidence="1" id="KW-0732">Signal</keyword>
<reference evidence="3" key="1">
    <citation type="submission" date="2021-06" db="EMBL/GenBank/DDBJ databases">
        <title>Comparative genomics, transcriptomics and evolutionary studies reveal genomic signatures of adaptation to plant cell wall in hemibiotrophic fungi.</title>
        <authorList>
            <consortium name="DOE Joint Genome Institute"/>
            <person name="Baroncelli R."/>
            <person name="Diaz J.F."/>
            <person name="Benocci T."/>
            <person name="Peng M."/>
            <person name="Battaglia E."/>
            <person name="Haridas S."/>
            <person name="Andreopoulos W."/>
            <person name="Labutti K."/>
            <person name="Pangilinan J."/>
            <person name="Floch G.L."/>
            <person name="Makela M.R."/>
            <person name="Henrissat B."/>
            <person name="Grigoriev I.V."/>
            <person name="Crouch J.A."/>
            <person name="De Vries R.P."/>
            <person name="Sukno S.A."/>
            <person name="Thon M.R."/>
        </authorList>
    </citation>
    <scope>NUCLEOTIDE SEQUENCE</scope>
    <source>
        <strain evidence="3">MAFF235873</strain>
    </source>
</reference>
<feature type="chain" id="PRO_5042096347" description="WSC domain-containing protein" evidence="1">
    <location>
        <begin position="21"/>
        <end position="93"/>
    </location>
</feature>
<sequence length="93" mass="9751">MAFLSPTILTALSLLSGTQADPFVCSEDSFSSYTATKDYVGCFEGGGGFFDKGKLYSVAMTPQGCSDYCGERGFVYGGIFSGNQCLCGSNMGE</sequence>
<protein>
    <recommendedName>
        <fullName evidence="2">WSC domain-containing protein</fullName>
    </recommendedName>
</protein>
<dbReference type="EMBL" id="MU843067">
    <property type="protein sequence ID" value="KAK2021990.1"/>
    <property type="molecule type" value="Genomic_DNA"/>
</dbReference>
<feature type="domain" description="WSC" evidence="2">
    <location>
        <begin position="39"/>
        <end position="91"/>
    </location>
</feature>
<comment type="caution">
    <text evidence="3">The sequence shown here is derived from an EMBL/GenBank/DDBJ whole genome shotgun (WGS) entry which is preliminary data.</text>
</comment>
<evidence type="ECO:0000256" key="1">
    <source>
        <dbReference type="SAM" id="SignalP"/>
    </source>
</evidence>
<organism evidence="3 4">
    <name type="scientific">Colletotrichum zoysiae</name>
    <dbReference type="NCBI Taxonomy" id="1216348"/>
    <lineage>
        <taxon>Eukaryota</taxon>
        <taxon>Fungi</taxon>
        <taxon>Dikarya</taxon>
        <taxon>Ascomycota</taxon>
        <taxon>Pezizomycotina</taxon>
        <taxon>Sordariomycetes</taxon>
        <taxon>Hypocreomycetidae</taxon>
        <taxon>Glomerellales</taxon>
        <taxon>Glomerellaceae</taxon>
        <taxon>Colletotrichum</taxon>
        <taxon>Colletotrichum graminicola species complex</taxon>
    </lineage>
</organism>
<evidence type="ECO:0000313" key="4">
    <source>
        <dbReference type="Proteomes" id="UP001232148"/>
    </source>
</evidence>
<gene>
    <name evidence="3" type="ORF">LX32DRAFT_733097</name>
</gene>
<dbReference type="AlphaFoldDB" id="A0AAD9LXK6"/>
<dbReference type="Pfam" id="PF01822">
    <property type="entry name" value="WSC"/>
    <property type="match status" value="1"/>
</dbReference>
<evidence type="ECO:0000313" key="3">
    <source>
        <dbReference type="EMBL" id="KAK2021990.1"/>
    </source>
</evidence>
<feature type="signal peptide" evidence="1">
    <location>
        <begin position="1"/>
        <end position="20"/>
    </location>
</feature>
<dbReference type="Proteomes" id="UP001232148">
    <property type="component" value="Unassembled WGS sequence"/>
</dbReference>
<evidence type="ECO:0000259" key="2">
    <source>
        <dbReference type="Pfam" id="PF01822"/>
    </source>
</evidence>
<proteinExistence type="predicted"/>
<keyword evidence="4" id="KW-1185">Reference proteome</keyword>
<name>A0AAD9LXK6_9PEZI</name>
<accession>A0AAD9LXK6</accession>
<dbReference type="InterPro" id="IPR002889">
    <property type="entry name" value="WSC_carb-bd"/>
</dbReference>